<feature type="region of interest" description="Disordered" evidence="1">
    <location>
        <begin position="1"/>
        <end position="37"/>
    </location>
</feature>
<gene>
    <name evidence="2" type="ORF">ZHAS_00019248</name>
</gene>
<dbReference type="EMBL" id="KE525350">
    <property type="protein sequence ID" value="KFB50901.1"/>
    <property type="molecule type" value="Genomic_DNA"/>
</dbReference>
<sequence>MERGSSDRSDLTRSDALAILRQQEEGKTRTEPAAGPRWSGIGHGVVVESVAVQQEVAEELAVAVWLIPSPSHVGDLHAISRGSPEIAAIDLTSLRDARLSGTDSTLPSVAKLIHSSAVLDGMCNHVQVFTFVLEKNYKDPDRPGFASDPSKNIAMCEIILLTSCRHRFCMLPAIGFEEVVMELTFLHQLPRLSAINGPLYGTKAGHGRMTHFAARCGSDRSEPIISFQ</sequence>
<reference evidence="2 4" key="1">
    <citation type="journal article" date="2014" name="BMC Genomics">
        <title>Genome sequence of Anopheles sinensis provides insight into genetics basis of mosquito competence for malaria parasites.</title>
        <authorList>
            <person name="Zhou D."/>
            <person name="Zhang D."/>
            <person name="Ding G."/>
            <person name="Shi L."/>
            <person name="Hou Q."/>
            <person name="Ye Y."/>
            <person name="Xu Y."/>
            <person name="Zhou H."/>
            <person name="Xiong C."/>
            <person name="Li S."/>
            <person name="Yu J."/>
            <person name="Hong S."/>
            <person name="Yu X."/>
            <person name="Zou P."/>
            <person name="Chen C."/>
            <person name="Chang X."/>
            <person name="Wang W."/>
            <person name="Lv Y."/>
            <person name="Sun Y."/>
            <person name="Ma L."/>
            <person name="Shen B."/>
            <person name="Zhu C."/>
        </authorList>
    </citation>
    <scope>NUCLEOTIDE SEQUENCE [LARGE SCALE GENOMIC DNA]</scope>
</reference>
<evidence type="ECO:0000256" key="1">
    <source>
        <dbReference type="SAM" id="MobiDB-lite"/>
    </source>
</evidence>
<proteinExistence type="predicted"/>
<dbReference type="EMBL" id="ATLV01024164">
    <property type="status" value="NOT_ANNOTATED_CDS"/>
    <property type="molecule type" value="Genomic_DNA"/>
</dbReference>
<keyword evidence="4" id="KW-1185">Reference proteome</keyword>
<reference evidence="3" key="2">
    <citation type="submission" date="2020-05" db="UniProtKB">
        <authorList>
            <consortium name="EnsemblMetazoa"/>
        </authorList>
    </citation>
    <scope>IDENTIFICATION</scope>
</reference>
<dbReference type="AlphaFoldDB" id="A0A084WL07"/>
<dbReference type="Proteomes" id="UP000030765">
    <property type="component" value="Unassembled WGS sequence"/>
</dbReference>
<organism evidence="2">
    <name type="scientific">Anopheles sinensis</name>
    <name type="common">Mosquito</name>
    <dbReference type="NCBI Taxonomy" id="74873"/>
    <lineage>
        <taxon>Eukaryota</taxon>
        <taxon>Metazoa</taxon>
        <taxon>Ecdysozoa</taxon>
        <taxon>Arthropoda</taxon>
        <taxon>Hexapoda</taxon>
        <taxon>Insecta</taxon>
        <taxon>Pterygota</taxon>
        <taxon>Neoptera</taxon>
        <taxon>Endopterygota</taxon>
        <taxon>Diptera</taxon>
        <taxon>Nematocera</taxon>
        <taxon>Culicoidea</taxon>
        <taxon>Culicidae</taxon>
        <taxon>Anophelinae</taxon>
        <taxon>Anopheles</taxon>
    </lineage>
</organism>
<evidence type="ECO:0000313" key="2">
    <source>
        <dbReference type="EMBL" id="KFB50901.1"/>
    </source>
</evidence>
<accession>A0A084WL07</accession>
<evidence type="ECO:0000313" key="4">
    <source>
        <dbReference type="Proteomes" id="UP000030765"/>
    </source>
</evidence>
<name>A0A084WL07_ANOSI</name>
<dbReference type="VEuPathDB" id="VectorBase:ASIC019248"/>
<dbReference type="EnsemblMetazoa" id="ASIC019248-RA">
    <property type="protein sequence ID" value="ASIC019248-PA"/>
    <property type="gene ID" value="ASIC019248"/>
</dbReference>
<protein>
    <submittedName>
        <fullName evidence="2 3">Uncharacterized protein</fullName>
    </submittedName>
</protein>
<feature type="compositionally biased region" description="Basic and acidic residues" evidence="1">
    <location>
        <begin position="1"/>
        <end position="13"/>
    </location>
</feature>
<evidence type="ECO:0000313" key="3">
    <source>
        <dbReference type="EnsemblMetazoa" id="ASIC019248-PA"/>
    </source>
</evidence>